<sequence length="255" mass="28757">MGRKCSNCGKTGHNSRTCSSTHKRGININGHRMMKLFGVQFHLSSSNFAIKKSFTSFNAFINKSTSHKMSRFLYNGLIETSPEQIRKKGIPWSEEEHRIFLVGLEILGKGDWRGISRYFVTSRTPTQVASHAQKYFLRLNNLNYNNTKIIKRSSTRFHHHLEEKNKRINSIASESSISKRINPSTMINFSSNSDQLDSKSSSQISTESSHFVTSSWSRSIVNPNLDLQSCAPNLDLTLASPQITTIDQSKPSPAS</sequence>
<dbReference type="EMBL" id="CM044708">
    <property type="protein sequence ID" value="KAI5648018.1"/>
    <property type="molecule type" value="Genomic_DNA"/>
</dbReference>
<organism evidence="1 2">
    <name type="scientific">Catharanthus roseus</name>
    <name type="common">Madagascar periwinkle</name>
    <name type="synonym">Vinca rosea</name>
    <dbReference type="NCBI Taxonomy" id="4058"/>
    <lineage>
        <taxon>Eukaryota</taxon>
        <taxon>Viridiplantae</taxon>
        <taxon>Streptophyta</taxon>
        <taxon>Embryophyta</taxon>
        <taxon>Tracheophyta</taxon>
        <taxon>Spermatophyta</taxon>
        <taxon>Magnoliopsida</taxon>
        <taxon>eudicotyledons</taxon>
        <taxon>Gunneridae</taxon>
        <taxon>Pentapetalae</taxon>
        <taxon>asterids</taxon>
        <taxon>lamiids</taxon>
        <taxon>Gentianales</taxon>
        <taxon>Apocynaceae</taxon>
        <taxon>Rauvolfioideae</taxon>
        <taxon>Vinceae</taxon>
        <taxon>Catharanthinae</taxon>
        <taxon>Catharanthus</taxon>
    </lineage>
</organism>
<protein>
    <submittedName>
        <fullName evidence="1">Uncharacterized protein</fullName>
    </submittedName>
</protein>
<keyword evidence="2" id="KW-1185">Reference proteome</keyword>
<dbReference type="Proteomes" id="UP001060085">
    <property type="component" value="Linkage Group LG08"/>
</dbReference>
<proteinExistence type="predicted"/>
<name>A0ACB9ZKC0_CATRO</name>
<gene>
    <name evidence="1" type="ORF">M9H77_34023</name>
</gene>
<comment type="caution">
    <text evidence="1">The sequence shown here is derived from an EMBL/GenBank/DDBJ whole genome shotgun (WGS) entry which is preliminary data.</text>
</comment>
<evidence type="ECO:0000313" key="2">
    <source>
        <dbReference type="Proteomes" id="UP001060085"/>
    </source>
</evidence>
<accession>A0ACB9ZKC0</accession>
<reference evidence="2" key="1">
    <citation type="journal article" date="2023" name="Nat. Plants">
        <title>Single-cell RNA sequencing provides a high-resolution roadmap for understanding the multicellular compartmentation of specialized metabolism.</title>
        <authorList>
            <person name="Sun S."/>
            <person name="Shen X."/>
            <person name="Li Y."/>
            <person name="Li Y."/>
            <person name="Wang S."/>
            <person name="Li R."/>
            <person name="Zhang H."/>
            <person name="Shen G."/>
            <person name="Guo B."/>
            <person name="Wei J."/>
            <person name="Xu J."/>
            <person name="St-Pierre B."/>
            <person name="Chen S."/>
            <person name="Sun C."/>
        </authorList>
    </citation>
    <scope>NUCLEOTIDE SEQUENCE [LARGE SCALE GENOMIC DNA]</scope>
</reference>
<evidence type="ECO:0000313" key="1">
    <source>
        <dbReference type="EMBL" id="KAI5648018.1"/>
    </source>
</evidence>